<dbReference type="InterPro" id="IPR002884">
    <property type="entry name" value="P_dom"/>
</dbReference>
<evidence type="ECO:0000256" key="2">
    <source>
        <dbReference type="ARBA" id="ARBA00022801"/>
    </source>
</evidence>
<evidence type="ECO:0000313" key="7">
    <source>
        <dbReference type="EnsemblMetazoa" id="Aqu2.1.11049_001"/>
    </source>
</evidence>
<dbReference type="InterPro" id="IPR008979">
    <property type="entry name" value="Galactose-bd-like_sf"/>
</dbReference>
<keyword evidence="5" id="KW-0472">Membrane</keyword>
<dbReference type="GO" id="GO:0000139">
    <property type="term" value="C:Golgi membrane"/>
    <property type="evidence" value="ECO:0007669"/>
    <property type="project" value="TreeGrafter"/>
</dbReference>
<dbReference type="PANTHER" id="PTHR42884">
    <property type="entry name" value="PROPROTEIN CONVERTASE SUBTILISIN/KEXIN-RELATED"/>
    <property type="match status" value="1"/>
</dbReference>
<dbReference type="PROSITE" id="PS51829">
    <property type="entry name" value="P_HOMO_B"/>
    <property type="match status" value="1"/>
</dbReference>
<dbReference type="Pfam" id="PF01483">
    <property type="entry name" value="P_proprotein"/>
    <property type="match status" value="1"/>
</dbReference>
<keyword evidence="1" id="KW-0645">Protease</keyword>
<feature type="compositionally biased region" description="Low complexity" evidence="4">
    <location>
        <begin position="190"/>
        <end position="211"/>
    </location>
</feature>
<evidence type="ECO:0000256" key="4">
    <source>
        <dbReference type="SAM" id="MobiDB-lite"/>
    </source>
</evidence>
<dbReference type="GO" id="GO:0004252">
    <property type="term" value="F:serine-type endopeptidase activity"/>
    <property type="evidence" value="ECO:0007669"/>
    <property type="project" value="InterPro"/>
</dbReference>
<dbReference type="EnsemblMetazoa" id="Aqu2.1.11049_001">
    <property type="protein sequence ID" value="Aqu2.1.11049_001"/>
    <property type="gene ID" value="Aqu2.1.11049"/>
</dbReference>
<evidence type="ECO:0000256" key="5">
    <source>
        <dbReference type="SAM" id="Phobius"/>
    </source>
</evidence>
<protein>
    <recommendedName>
        <fullName evidence="6">P/Homo B domain-containing protein</fullName>
    </recommendedName>
</protein>
<dbReference type="GO" id="GO:0005802">
    <property type="term" value="C:trans-Golgi network"/>
    <property type="evidence" value="ECO:0007669"/>
    <property type="project" value="TreeGrafter"/>
</dbReference>
<dbReference type="GO" id="GO:0016485">
    <property type="term" value="P:protein processing"/>
    <property type="evidence" value="ECO:0007669"/>
    <property type="project" value="TreeGrafter"/>
</dbReference>
<sequence length="232" mass="25104">MSLNASGYRYEVNEDNALDVIIEDYINGTLHPNRYDNRAKRGDISANLTSPMDSTSTLLFNRPYDIVTTDGYSNWSFLSVLHWGENPNGQWTVSINWRNSNRGSAVLSNISVSLYGVSSIPSSVSSIPNQCHSDCARTKGCAAAGPQYCDACRSTLLRNPTTLRCIQPSECLLPNEIASGYCYTPRDSPTKSPTASPTESPSGSPSGSPSSGWSAIGNCVLLFILIIVAFNM</sequence>
<keyword evidence="3" id="KW-0720">Serine protease</keyword>
<evidence type="ECO:0000256" key="1">
    <source>
        <dbReference type="ARBA" id="ARBA00022670"/>
    </source>
</evidence>
<name>A0A1X7T924_AMPQE</name>
<feature type="domain" description="P/Homo B" evidence="6">
    <location>
        <begin position="1"/>
        <end position="120"/>
    </location>
</feature>
<dbReference type="Gene3D" id="2.60.120.260">
    <property type="entry name" value="Galactose-binding domain-like"/>
    <property type="match status" value="1"/>
</dbReference>
<keyword evidence="2" id="KW-0378">Hydrolase</keyword>
<accession>A0A1X7T924</accession>
<proteinExistence type="predicted"/>
<evidence type="ECO:0000259" key="6">
    <source>
        <dbReference type="PROSITE" id="PS51829"/>
    </source>
</evidence>
<feature type="transmembrane region" description="Helical" evidence="5">
    <location>
        <begin position="212"/>
        <end position="230"/>
    </location>
</feature>
<dbReference type="SUPFAM" id="SSF49785">
    <property type="entry name" value="Galactose-binding domain-like"/>
    <property type="match status" value="1"/>
</dbReference>
<dbReference type="OrthoDB" id="5782755at2759"/>
<reference evidence="7" key="1">
    <citation type="submission" date="2017-05" db="UniProtKB">
        <authorList>
            <consortium name="EnsemblMetazoa"/>
        </authorList>
    </citation>
    <scope>IDENTIFICATION</scope>
</reference>
<dbReference type="AlphaFoldDB" id="A0A1X7T924"/>
<organism evidence="7">
    <name type="scientific">Amphimedon queenslandica</name>
    <name type="common">Sponge</name>
    <dbReference type="NCBI Taxonomy" id="400682"/>
    <lineage>
        <taxon>Eukaryota</taxon>
        <taxon>Metazoa</taxon>
        <taxon>Porifera</taxon>
        <taxon>Demospongiae</taxon>
        <taxon>Heteroscleromorpha</taxon>
        <taxon>Haplosclerida</taxon>
        <taxon>Niphatidae</taxon>
        <taxon>Amphimedon</taxon>
    </lineage>
</organism>
<feature type="region of interest" description="Disordered" evidence="4">
    <location>
        <begin position="188"/>
        <end position="211"/>
    </location>
</feature>
<dbReference type="InParanoid" id="A0A1X7T924"/>
<keyword evidence="5" id="KW-1133">Transmembrane helix</keyword>
<evidence type="ECO:0000256" key="3">
    <source>
        <dbReference type="ARBA" id="ARBA00022825"/>
    </source>
</evidence>
<keyword evidence="5" id="KW-0812">Transmembrane</keyword>
<dbReference type="PANTHER" id="PTHR42884:SF14">
    <property type="entry name" value="NEUROENDOCRINE CONVERTASE 1"/>
    <property type="match status" value="1"/>
</dbReference>
<dbReference type="eggNOG" id="KOG3525">
    <property type="taxonomic scope" value="Eukaryota"/>
</dbReference>